<evidence type="ECO:0000313" key="2">
    <source>
        <dbReference type="EMBL" id="PRD64403.1"/>
    </source>
</evidence>
<feature type="chain" id="PRO_5015715241" evidence="1">
    <location>
        <begin position="29"/>
        <end position="159"/>
    </location>
</feature>
<protein>
    <submittedName>
        <fullName evidence="2">Metal-binding protein</fullName>
    </submittedName>
</protein>
<dbReference type="OrthoDB" id="14727at2"/>
<feature type="signal peptide" evidence="1">
    <location>
        <begin position="1"/>
        <end position="28"/>
    </location>
</feature>
<dbReference type="Proteomes" id="UP000238589">
    <property type="component" value="Unassembled WGS sequence"/>
</dbReference>
<keyword evidence="1" id="KW-0732">Signal</keyword>
<sequence>MEGINRQRRLLMTGAAALGLASVGLVQAQVVPAATGIEVWKDPNCGCCKDWISHMEQNGFKARVNETGNNAVRARLGMPQQLGSCHTALVQGYVIEGHVPAQDIQRLLKEKPQALGLAVPGMPIGSPGMDGPAYGGRRDRYEVLLVLKDGSTRVFQRHA</sequence>
<name>A0A2S9K1T3_9BURK</name>
<dbReference type="EMBL" id="PVLQ01000070">
    <property type="protein sequence ID" value="PRD64403.1"/>
    <property type="molecule type" value="Genomic_DNA"/>
</dbReference>
<dbReference type="Pfam" id="PF04214">
    <property type="entry name" value="DUF411"/>
    <property type="match status" value="1"/>
</dbReference>
<keyword evidence="3" id="KW-1185">Reference proteome</keyword>
<reference evidence="2 3" key="1">
    <citation type="submission" date="2018-03" db="EMBL/GenBank/DDBJ databases">
        <title>Comparative genomics illustrates the genes involved in a hyperalkaliphilic mechanisms of Serpentinomonas isolated from highly-alkaline calcium-rich serpentinized springs.</title>
        <authorList>
            <person name="Suzuki S."/>
            <person name="Ishii S."/>
            <person name="Walworth N."/>
            <person name="Bird L."/>
            <person name="Kuenen J.G."/>
            <person name="Nealson K.H."/>
        </authorList>
    </citation>
    <scope>NUCLEOTIDE SEQUENCE [LARGE SCALE GENOMIC DNA]</scope>
    <source>
        <strain evidence="2 3">P1</strain>
    </source>
</reference>
<organism evidence="2 3">
    <name type="scientific">Malikia granosa</name>
    <dbReference type="NCBI Taxonomy" id="263067"/>
    <lineage>
        <taxon>Bacteria</taxon>
        <taxon>Pseudomonadati</taxon>
        <taxon>Pseudomonadota</taxon>
        <taxon>Betaproteobacteria</taxon>
        <taxon>Burkholderiales</taxon>
        <taxon>Comamonadaceae</taxon>
        <taxon>Malikia</taxon>
    </lineage>
</organism>
<comment type="caution">
    <text evidence="2">The sequence shown here is derived from an EMBL/GenBank/DDBJ whole genome shotgun (WGS) entry which is preliminary data.</text>
</comment>
<dbReference type="RefSeq" id="WP_105749291.1">
    <property type="nucleotide sequence ID" value="NZ_PVLQ01000070.1"/>
</dbReference>
<gene>
    <name evidence="2" type="ORF">C6P64_14600</name>
</gene>
<accession>A0A2S9K1T3</accession>
<dbReference type="AlphaFoldDB" id="A0A2S9K1T3"/>
<proteinExistence type="predicted"/>
<dbReference type="InterPro" id="IPR007332">
    <property type="entry name" value="DUF411"/>
</dbReference>
<evidence type="ECO:0000256" key="1">
    <source>
        <dbReference type="SAM" id="SignalP"/>
    </source>
</evidence>
<evidence type="ECO:0000313" key="3">
    <source>
        <dbReference type="Proteomes" id="UP000238589"/>
    </source>
</evidence>